<dbReference type="InterPro" id="IPR006366">
    <property type="entry name" value="CobA/CysG_C"/>
</dbReference>
<dbReference type="EMBL" id="DQ068067">
    <property type="protein sequence ID" value="AAY89983.1"/>
    <property type="molecule type" value="Genomic_DNA"/>
</dbReference>
<evidence type="ECO:0000256" key="2">
    <source>
        <dbReference type="ARBA" id="ARBA00022573"/>
    </source>
</evidence>
<comment type="catalytic activity">
    <reaction evidence="11">
        <text>precorrin-2 + NAD(+) = sirohydrochlorin + NADH + 2 H(+)</text>
        <dbReference type="Rhea" id="RHEA:15613"/>
        <dbReference type="ChEBI" id="CHEBI:15378"/>
        <dbReference type="ChEBI" id="CHEBI:57540"/>
        <dbReference type="ChEBI" id="CHEBI:57945"/>
        <dbReference type="ChEBI" id="CHEBI:58351"/>
        <dbReference type="ChEBI" id="CHEBI:58827"/>
        <dbReference type="EC" id="1.3.1.76"/>
    </reaction>
</comment>
<evidence type="ECO:0000256" key="1">
    <source>
        <dbReference type="ARBA" id="ARBA00005010"/>
    </source>
</evidence>
<evidence type="ECO:0000256" key="11">
    <source>
        <dbReference type="ARBA" id="ARBA00047561"/>
    </source>
</evidence>
<feature type="domain" description="Sirohaem synthase dimerisation" evidence="15">
    <location>
        <begin position="152"/>
        <end position="208"/>
    </location>
</feature>
<dbReference type="FunFam" id="3.30.950.10:FF:000001">
    <property type="entry name" value="Siroheme synthase"/>
    <property type="match status" value="1"/>
</dbReference>
<dbReference type="PIRSF" id="PIRSF036426">
    <property type="entry name" value="Sirohaem_synth"/>
    <property type="match status" value="1"/>
</dbReference>
<keyword evidence="4 13" id="KW-0808">Transferase</keyword>
<dbReference type="GO" id="GO:0009236">
    <property type="term" value="P:cobalamin biosynthetic process"/>
    <property type="evidence" value="ECO:0007669"/>
    <property type="project" value="UniProtKB-KW"/>
</dbReference>
<evidence type="ECO:0000256" key="5">
    <source>
        <dbReference type="ARBA" id="ARBA00022691"/>
    </source>
</evidence>
<dbReference type="Gene3D" id="3.40.50.720">
    <property type="entry name" value="NAD(P)-binding Rossmann-like Domain"/>
    <property type="match status" value="1"/>
</dbReference>
<evidence type="ECO:0000256" key="6">
    <source>
        <dbReference type="ARBA" id="ARBA00023002"/>
    </source>
</evidence>
<dbReference type="InterPro" id="IPR036291">
    <property type="entry name" value="NAD(P)-bd_dom_sf"/>
</dbReference>
<dbReference type="NCBIfam" id="NF004790">
    <property type="entry name" value="PRK06136.1"/>
    <property type="match status" value="1"/>
</dbReference>
<keyword evidence="9" id="KW-0627">Porphyrin biosynthesis</keyword>
<evidence type="ECO:0000256" key="4">
    <source>
        <dbReference type="ARBA" id="ARBA00022679"/>
    </source>
</evidence>
<keyword evidence="6" id="KW-0560">Oxidoreductase</keyword>
<dbReference type="InterPro" id="IPR014776">
    <property type="entry name" value="4pyrrole_Mease_sub2"/>
</dbReference>
<keyword evidence="2" id="KW-0169">Cobalamin biosynthesis</keyword>
<keyword evidence="8" id="KW-0456">Lyase</keyword>
<feature type="active site" description="Proton donor" evidence="12">
    <location>
        <position position="274"/>
    </location>
</feature>
<evidence type="ECO:0000256" key="7">
    <source>
        <dbReference type="ARBA" id="ARBA00023027"/>
    </source>
</evidence>
<dbReference type="InterPro" id="IPR003043">
    <property type="entry name" value="Uropor_MeTrfase_CS"/>
</dbReference>
<dbReference type="GO" id="GO:0051287">
    <property type="term" value="F:NAD binding"/>
    <property type="evidence" value="ECO:0007669"/>
    <property type="project" value="InterPro"/>
</dbReference>
<dbReference type="GO" id="GO:0043115">
    <property type="term" value="F:precorrin-2 dehydrogenase activity"/>
    <property type="evidence" value="ECO:0007669"/>
    <property type="project" value="UniProtKB-EC"/>
</dbReference>
<reference evidence="17" key="1">
    <citation type="journal article" date="2005" name="PLoS Biol.">
        <title>New insights into metabolic properties of marine bacteria encoding proteorhodopsins.</title>
        <authorList>
            <person name="Sabehi G."/>
            <person name="Loy A."/>
            <person name="Jung K.H."/>
            <person name="Partha R."/>
            <person name="Spudich J.L."/>
            <person name="Isaacson T."/>
            <person name="Hirschberg J."/>
            <person name="Wagner M."/>
            <person name="Beja O."/>
        </authorList>
    </citation>
    <scope>NUCLEOTIDE SEQUENCE</scope>
</reference>
<dbReference type="FunFam" id="3.40.1010.10:FF:000001">
    <property type="entry name" value="Siroheme synthase"/>
    <property type="match status" value="1"/>
</dbReference>
<dbReference type="GO" id="GO:0004851">
    <property type="term" value="F:uroporphyrin-III C-methyltransferase activity"/>
    <property type="evidence" value="ECO:0007669"/>
    <property type="project" value="InterPro"/>
</dbReference>
<evidence type="ECO:0000256" key="9">
    <source>
        <dbReference type="ARBA" id="ARBA00023244"/>
    </source>
</evidence>
<organism evidence="17">
    <name type="scientific">uncultured bacterium BAC13K9BAC</name>
    <dbReference type="NCBI Taxonomy" id="332979"/>
    <lineage>
        <taxon>Bacteria</taxon>
        <taxon>environmental samples</taxon>
    </lineage>
</organism>
<dbReference type="SUPFAM" id="SSF51735">
    <property type="entry name" value="NAD(P)-binding Rossmann-fold domains"/>
    <property type="match status" value="1"/>
</dbReference>
<evidence type="ECO:0000259" key="14">
    <source>
        <dbReference type="Pfam" id="PF00590"/>
    </source>
</evidence>
<dbReference type="InterPro" id="IPR012409">
    <property type="entry name" value="Sirohaem_synth"/>
</dbReference>
<evidence type="ECO:0000256" key="3">
    <source>
        <dbReference type="ARBA" id="ARBA00022603"/>
    </source>
</evidence>
<evidence type="ECO:0000256" key="8">
    <source>
        <dbReference type="ARBA" id="ARBA00023239"/>
    </source>
</evidence>
<dbReference type="InterPro" id="IPR028281">
    <property type="entry name" value="Sirohaem_synthase_central"/>
</dbReference>
<sequence length="467" mass="52363">MKYFPFFLQLNKLPCLIIGGGSVAERKLDLLVKANADITIVSIEFTDYILELAKTHNIKCIIKEYSQKLLEEKRYKFVIAATNNVALNEQVAKDCDSHNILINVVDQPKICDFIFPSILERGDITVAVSTGGASPVLARMLRTKLETMVPSNYGKLAAIVSANRIKVRDKMKKFSSNKIFWEQMLNGKFFELVLSGRNEEAELFLDEQIENFNEDIANQGEVYLVGAGPGDPDLLTFKALRLMQQADIALYDRLVHPSIVDLIRRDATKIYVGKERDNHVVRQEEINHLLVKYAKEGKKVLRLKGGDPFIFGRGGEEIETLAEEKIPFQVVPGITSASGCSAYSGIPLTHRDYAQSCIFVTGHLKEGKLDLDWKNLVQPNQTIVFYMGLVSINIICNELINNGMDKKTPCALVQQGTTNTQKEYISVLKDMPALVEAKKPKAPTIFIIGGVVSLRDKLKWYTTNAED</sequence>
<dbReference type="InterPro" id="IPR037115">
    <property type="entry name" value="Sirohaem_synt_dimer_dom_sf"/>
</dbReference>
<dbReference type="Gene3D" id="1.10.8.210">
    <property type="entry name" value="Sirohaem synthase, dimerisation domain"/>
    <property type="match status" value="1"/>
</dbReference>
<dbReference type="Gene3D" id="3.30.160.110">
    <property type="entry name" value="Siroheme synthase, domain 2"/>
    <property type="match status" value="1"/>
</dbReference>
<dbReference type="PANTHER" id="PTHR45790:SF1">
    <property type="entry name" value="SIROHEME SYNTHASE"/>
    <property type="match status" value="1"/>
</dbReference>
<dbReference type="CDD" id="cd11642">
    <property type="entry name" value="SUMT"/>
    <property type="match status" value="1"/>
</dbReference>
<dbReference type="Pfam" id="PF13241">
    <property type="entry name" value="NAD_binding_7"/>
    <property type="match status" value="1"/>
</dbReference>
<dbReference type="PROSITE" id="PS00840">
    <property type="entry name" value="SUMT_2"/>
    <property type="match status" value="1"/>
</dbReference>
<evidence type="ECO:0000256" key="12">
    <source>
        <dbReference type="PIRSR" id="PIRSR036426-1"/>
    </source>
</evidence>
<dbReference type="InterPro" id="IPR014777">
    <property type="entry name" value="4pyrrole_Mease_sub1"/>
</dbReference>
<evidence type="ECO:0000313" key="17">
    <source>
        <dbReference type="EMBL" id="AAY89983.1"/>
    </source>
</evidence>
<dbReference type="InterPro" id="IPR035996">
    <property type="entry name" value="4pyrrol_Methylase_sf"/>
</dbReference>
<keyword evidence="5" id="KW-0949">S-adenosyl-L-methionine</keyword>
<dbReference type="NCBIfam" id="NF007922">
    <property type="entry name" value="PRK10637.1"/>
    <property type="match status" value="1"/>
</dbReference>
<comment type="pathway">
    <text evidence="1">Porphyrin-containing compound metabolism; siroheme biosynthesis; sirohydrochlorin from precorrin-2: step 1/1.</text>
</comment>
<dbReference type="Pfam" id="PF00590">
    <property type="entry name" value="TP_methylase"/>
    <property type="match status" value="1"/>
</dbReference>
<evidence type="ECO:0000259" key="15">
    <source>
        <dbReference type="Pfam" id="PF10414"/>
    </source>
</evidence>
<comment type="similarity">
    <text evidence="13">Belongs to the precorrin methyltransferase family.</text>
</comment>
<dbReference type="UniPathway" id="UPA00262">
    <property type="reaction ID" value="UER00222"/>
</dbReference>
<dbReference type="InterPro" id="IPR000878">
    <property type="entry name" value="4pyrrol_Mease"/>
</dbReference>
<dbReference type="GO" id="GO:0032259">
    <property type="term" value="P:methylation"/>
    <property type="evidence" value="ECO:0007669"/>
    <property type="project" value="UniProtKB-KW"/>
</dbReference>
<dbReference type="SUPFAM" id="SSF75615">
    <property type="entry name" value="Siroheme synthase middle domains-like"/>
    <property type="match status" value="1"/>
</dbReference>
<dbReference type="Pfam" id="PF14824">
    <property type="entry name" value="Sirohm_synth_M"/>
    <property type="match status" value="1"/>
</dbReference>
<dbReference type="InterPro" id="IPR006367">
    <property type="entry name" value="Sirohaem_synthase_N"/>
</dbReference>
<dbReference type="Gene3D" id="3.30.950.10">
    <property type="entry name" value="Methyltransferase, Cobalt-precorrin-4 Transmethylase, Domain 2"/>
    <property type="match status" value="1"/>
</dbReference>
<dbReference type="AlphaFoldDB" id="Q4JN13"/>
<evidence type="ECO:0000256" key="13">
    <source>
        <dbReference type="RuleBase" id="RU003960"/>
    </source>
</evidence>
<dbReference type="HAMAP" id="MF_01646">
    <property type="entry name" value="Siroheme_synth"/>
    <property type="match status" value="1"/>
</dbReference>
<keyword evidence="7" id="KW-0520">NAD</keyword>
<name>Q4JN13_9BACT</name>
<evidence type="ECO:0000259" key="16">
    <source>
        <dbReference type="Pfam" id="PF14824"/>
    </source>
</evidence>
<dbReference type="GO" id="GO:0019354">
    <property type="term" value="P:siroheme biosynthetic process"/>
    <property type="evidence" value="ECO:0007669"/>
    <property type="project" value="UniProtKB-UniPathway"/>
</dbReference>
<proteinExistence type="inferred from homology"/>
<dbReference type="Pfam" id="PF10414">
    <property type="entry name" value="CysG_dimeriser"/>
    <property type="match status" value="1"/>
</dbReference>
<dbReference type="SUPFAM" id="SSF53790">
    <property type="entry name" value="Tetrapyrrole methylase"/>
    <property type="match status" value="1"/>
</dbReference>
<dbReference type="InterPro" id="IPR019478">
    <property type="entry name" value="Sirohaem_synthase_dimer_dom"/>
</dbReference>
<dbReference type="NCBIfam" id="TIGR01470">
    <property type="entry name" value="cysG_Nterm"/>
    <property type="match status" value="1"/>
</dbReference>
<dbReference type="PANTHER" id="PTHR45790">
    <property type="entry name" value="SIROHEME SYNTHASE-RELATED"/>
    <property type="match status" value="1"/>
</dbReference>
<evidence type="ECO:0000256" key="10">
    <source>
        <dbReference type="ARBA" id="ARBA00023268"/>
    </source>
</evidence>
<feature type="domain" description="Siroheme synthase central" evidence="16">
    <location>
        <begin position="121"/>
        <end position="147"/>
    </location>
</feature>
<keyword evidence="10" id="KW-0511">Multifunctional enzyme</keyword>
<accession>Q4JN13</accession>
<dbReference type="GO" id="GO:0051266">
    <property type="term" value="F:sirohydrochlorin ferrochelatase activity"/>
    <property type="evidence" value="ECO:0007669"/>
    <property type="project" value="InterPro"/>
</dbReference>
<protein>
    <submittedName>
        <fullName evidence="17">Predicted siroheme synthase PA2611</fullName>
    </submittedName>
</protein>
<keyword evidence="3 13" id="KW-0489">Methyltransferase</keyword>
<feature type="domain" description="Tetrapyrrole methylase" evidence="14">
    <location>
        <begin position="222"/>
        <end position="431"/>
    </location>
</feature>
<dbReference type="InterPro" id="IPR050161">
    <property type="entry name" value="Siro_Cobalamin_biosynth"/>
</dbReference>
<feature type="active site" description="Proton acceptor" evidence="12">
    <location>
        <position position="252"/>
    </location>
</feature>
<dbReference type="NCBIfam" id="TIGR01469">
    <property type="entry name" value="cobA_cysG_Cterm"/>
    <property type="match status" value="1"/>
</dbReference>
<dbReference type="Gene3D" id="3.40.1010.10">
    <property type="entry name" value="Cobalt-precorrin-4 Transmethylase, Domain 1"/>
    <property type="match status" value="1"/>
</dbReference>